<protein>
    <submittedName>
        <fullName evidence="3">Thioesterase</fullName>
    </submittedName>
</protein>
<evidence type="ECO:0000259" key="2">
    <source>
        <dbReference type="Pfam" id="PF03061"/>
    </source>
</evidence>
<proteinExistence type="predicted"/>
<dbReference type="InterPro" id="IPR003736">
    <property type="entry name" value="PAAI_dom"/>
</dbReference>
<organism evidence="3 4">
    <name type="scientific">Noviherbaspirillum denitrificans</name>
    <dbReference type="NCBI Taxonomy" id="1968433"/>
    <lineage>
        <taxon>Bacteria</taxon>
        <taxon>Pseudomonadati</taxon>
        <taxon>Pseudomonadota</taxon>
        <taxon>Betaproteobacteria</taxon>
        <taxon>Burkholderiales</taxon>
        <taxon>Oxalobacteraceae</taxon>
        <taxon>Noviherbaspirillum</taxon>
    </lineage>
</organism>
<dbReference type="InterPro" id="IPR006683">
    <property type="entry name" value="Thioestr_dom"/>
</dbReference>
<reference evidence="3 4" key="1">
    <citation type="submission" date="2016-02" db="EMBL/GenBank/DDBJ databases">
        <authorList>
            <person name="Wen L."/>
            <person name="He K."/>
            <person name="Yang H."/>
        </authorList>
    </citation>
    <scope>NUCLEOTIDE SEQUENCE [LARGE SCALE GENOMIC DNA]</scope>
    <source>
        <strain evidence="3 4">TSA40</strain>
    </source>
</reference>
<dbReference type="PANTHER" id="PTHR43240">
    <property type="entry name" value="1,4-DIHYDROXY-2-NAPHTHOYL-COA THIOESTERASE 1"/>
    <property type="match status" value="1"/>
</dbReference>
<comment type="caution">
    <text evidence="3">The sequence shown here is derived from an EMBL/GenBank/DDBJ whole genome shotgun (WGS) entry which is preliminary data.</text>
</comment>
<accession>A0A254TIM8</accession>
<dbReference type="InterPro" id="IPR029069">
    <property type="entry name" value="HotDog_dom_sf"/>
</dbReference>
<dbReference type="EMBL" id="LSTO01000001">
    <property type="protein sequence ID" value="OWW22444.1"/>
    <property type="molecule type" value="Genomic_DNA"/>
</dbReference>
<dbReference type="CDD" id="cd03443">
    <property type="entry name" value="PaaI_thioesterase"/>
    <property type="match status" value="1"/>
</dbReference>
<dbReference type="GO" id="GO:0005829">
    <property type="term" value="C:cytosol"/>
    <property type="evidence" value="ECO:0007669"/>
    <property type="project" value="TreeGrafter"/>
</dbReference>
<gene>
    <name evidence="3" type="ORF">AYR66_26050</name>
</gene>
<dbReference type="Gene3D" id="3.10.129.10">
    <property type="entry name" value="Hotdog Thioesterase"/>
    <property type="match status" value="1"/>
</dbReference>
<dbReference type="SUPFAM" id="SSF54637">
    <property type="entry name" value="Thioesterase/thiol ester dehydrase-isomerase"/>
    <property type="match status" value="1"/>
</dbReference>
<evidence type="ECO:0000313" key="4">
    <source>
        <dbReference type="Proteomes" id="UP000197535"/>
    </source>
</evidence>
<evidence type="ECO:0000313" key="3">
    <source>
        <dbReference type="EMBL" id="OWW22444.1"/>
    </source>
</evidence>
<dbReference type="PANTHER" id="PTHR43240:SF1">
    <property type="entry name" value="BLR5584 PROTEIN"/>
    <property type="match status" value="1"/>
</dbReference>
<dbReference type="GO" id="GO:0061522">
    <property type="term" value="F:1,4-dihydroxy-2-naphthoyl-CoA thioesterase activity"/>
    <property type="evidence" value="ECO:0007669"/>
    <property type="project" value="TreeGrafter"/>
</dbReference>
<keyword evidence="1" id="KW-0378">Hydrolase</keyword>
<dbReference type="FunFam" id="3.10.129.10:FF:000072">
    <property type="entry name" value="PaaI family thioesterase"/>
    <property type="match status" value="1"/>
</dbReference>
<keyword evidence="4" id="KW-1185">Reference proteome</keyword>
<evidence type="ECO:0000256" key="1">
    <source>
        <dbReference type="ARBA" id="ARBA00022801"/>
    </source>
</evidence>
<dbReference type="Proteomes" id="UP000197535">
    <property type="component" value="Unassembled WGS sequence"/>
</dbReference>
<sequence>MRQAMNLQEPLNEWQTDEAAIRPAMIPAGVASREQLRERSGLEFLHGIMRGELPPPPIAVLLDFLIVKVEPGLVVFQGTPGPQHYNPIGSVHGGYASTLLDSCVGCAVHSMLPAGKGYTTLELKINFVRALTDKTGPIRAEGKVIHVGGQVATAEGRIVDAQGKLYAHATTTCLLFPI</sequence>
<feature type="domain" description="Thioesterase" evidence="2">
    <location>
        <begin position="89"/>
        <end position="165"/>
    </location>
</feature>
<dbReference type="Pfam" id="PF03061">
    <property type="entry name" value="4HBT"/>
    <property type="match status" value="1"/>
</dbReference>
<dbReference type="AlphaFoldDB" id="A0A254TIM8"/>
<name>A0A254TIM8_9BURK</name>
<dbReference type="NCBIfam" id="TIGR00369">
    <property type="entry name" value="unchar_dom_1"/>
    <property type="match status" value="1"/>
</dbReference>